<evidence type="ECO:0000313" key="2">
    <source>
        <dbReference type="EMBL" id="KAK3168210.1"/>
    </source>
</evidence>
<dbReference type="SUPFAM" id="SSF55729">
    <property type="entry name" value="Acyl-CoA N-acyltransferases (Nat)"/>
    <property type="match status" value="1"/>
</dbReference>
<dbReference type="GO" id="GO:0016747">
    <property type="term" value="F:acyltransferase activity, transferring groups other than amino-acyl groups"/>
    <property type="evidence" value="ECO:0007669"/>
    <property type="project" value="InterPro"/>
</dbReference>
<keyword evidence="3" id="KW-1185">Reference proteome</keyword>
<accession>A0AAD9YZ07</accession>
<name>A0AAD9YZ07_9LECA</name>
<dbReference type="Gene3D" id="3.40.630.30">
    <property type="match status" value="1"/>
</dbReference>
<sequence>MHLRPAEPSDFSATASMSVDAFWNDELYAYTNIWREQYPEHFRHFFLRRHRLRYWSAGYIFHVVVTDEGDKDHDEGGKVVGYAIWQRRGTSEAAKHWQKQTRRALLEETLLEAAEFYNQTLRLDKSLDYDRLGIFRTESVQDFNAISEMWKLQNLCVHTDFQRRGIGSMMIKWGQEQAEKEGCPIGLESSMVARPVYLKNGFRIYGNMHIKDFPLDDVPIFIWEPKGMEGKWGVQEGK</sequence>
<dbReference type="InterPro" id="IPR000182">
    <property type="entry name" value="GNAT_dom"/>
</dbReference>
<dbReference type="AlphaFoldDB" id="A0AAD9YZ07"/>
<dbReference type="PANTHER" id="PTHR42791:SF1">
    <property type="entry name" value="N-ACETYLTRANSFERASE DOMAIN-CONTAINING PROTEIN"/>
    <property type="match status" value="1"/>
</dbReference>
<protein>
    <recommendedName>
        <fullName evidence="1">N-acetyltransferase domain-containing protein</fullName>
    </recommendedName>
</protein>
<dbReference type="CDD" id="cd04301">
    <property type="entry name" value="NAT_SF"/>
    <property type="match status" value="1"/>
</dbReference>
<organism evidence="2 3">
    <name type="scientific">Lepraria neglecta</name>
    <dbReference type="NCBI Taxonomy" id="209136"/>
    <lineage>
        <taxon>Eukaryota</taxon>
        <taxon>Fungi</taxon>
        <taxon>Dikarya</taxon>
        <taxon>Ascomycota</taxon>
        <taxon>Pezizomycotina</taxon>
        <taxon>Lecanoromycetes</taxon>
        <taxon>OSLEUM clade</taxon>
        <taxon>Lecanoromycetidae</taxon>
        <taxon>Lecanorales</taxon>
        <taxon>Lecanorineae</taxon>
        <taxon>Stereocaulaceae</taxon>
        <taxon>Lepraria</taxon>
    </lineage>
</organism>
<dbReference type="InterPro" id="IPR052523">
    <property type="entry name" value="Trichothecene_AcTrans"/>
</dbReference>
<dbReference type="InterPro" id="IPR016181">
    <property type="entry name" value="Acyl_CoA_acyltransferase"/>
</dbReference>
<evidence type="ECO:0000313" key="3">
    <source>
        <dbReference type="Proteomes" id="UP001276659"/>
    </source>
</evidence>
<reference evidence="2" key="1">
    <citation type="submission" date="2022-11" db="EMBL/GenBank/DDBJ databases">
        <title>Chromosomal genome sequence assembly and mating type (MAT) locus characterization of the leprose asexual lichenized fungus Lepraria neglecta (Nyl.) Erichsen.</title>
        <authorList>
            <person name="Allen J.L."/>
            <person name="Pfeffer B."/>
        </authorList>
    </citation>
    <scope>NUCLEOTIDE SEQUENCE</scope>
    <source>
        <strain evidence="2">Allen 5258</strain>
    </source>
</reference>
<evidence type="ECO:0000259" key="1">
    <source>
        <dbReference type="PROSITE" id="PS51186"/>
    </source>
</evidence>
<dbReference type="PANTHER" id="PTHR42791">
    <property type="entry name" value="GNAT FAMILY ACETYLTRANSFERASE"/>
    <property type="match status" value="1"/>
</dbReference>
<proteinExistence type="predicted"/>
<dbReference type="EMBL" id="JASNWA010000010">
    <property type="protein sequence ID" value="KAK3168210.1"/>
    <property type="molecule type" value="Genomic_DNA"/>
</dbReference>
<gene>
    <name evidence="2" type="ORF">OEA41_004656</name>
</gene>
<feature type="domain" description="N-acetyltransferase" evidence="1">
    <location>
        <begin position="84"/>
        <end position="229"/>
    </location>
</feature>
<dbReference type="PROSITE" id="PS51186">
    <property type="entry name" value="GNAT"/>
    <property type="match status" value="1"/>
</dbReference>
<dbReference type="Proteomes" id="UP001276659">
    <property type="component" value="Unassembled WGS sequence"/>
</dbReference>
<comment type="caution">
    <text evidence="2">The sequence shown here is derived from an EMBL/GenBank/DDBJ whole genome shotgun (WGS) entry which is preliminary data.</text>
</comment>
<dbReference type="Pfam" id="PF13508">
    <property type="entry name" value="Acetyltransf_7"/>
    <property type="match status" value="1"/>
</dbReference>